<dbReference type="GO" id="GO:0031419">
    <property type="term" value="F:cobalamin binding"/>
    <property type="evidence" value="ECO:0007669"/>
    <property type="project" value="InterPro"/>
</dbReference>
<name>A0A1G9LM85_9ACTN</name>
<accession>A0A1G9LM85</accession>
<dbReference type="STRING" id="1137991.SAMN05660642_00490"/>
<evidence type="ECO:0000313" key="4">
    <source>
        <dbReference type="Proteomes" id="UP000198680"/>
    </source>
</evidence>
<dbReference type="GO" id="GO:0046872">
    <property type="term" value="F:metal ion binding"/>
    <property type="evidence" value="ECO:0007669"/>
    <property type="project" value="InterPro"/>
</dbReference>
<evidence type="ECO:0000256" key="1">
    <source>
        <dbReference type="SAM" id="MobiDB-lite"/>
    </source>
</evidence>
<dbReference type="OrthoDB" id="9788468at2"/>
<organism evidence="3 4">
    <name type="scientific">Geodermatophilus siccatus</name>
    <dbReference type="NCBI Taxonomy" id="1137991"/>
    <lineage>
        <taxon>Bacteria</taxon>
        <taxon>Bacillati</taxon>
        <taxon>Actinomycetota</taxon>
        <taxon>Actinomycetes</taxon>
        <taxon>Geodermatophilales</taxon>
        <taxon>Geodermatophilaceae</taxon>
        <taxon>Geodermatophilus</taxon>
    </lineage>
</organism>
<protein>
    <submittedName>
        <fullName evidence="3">Methylmalonyl-CoA mutase C-terminal domain-containing protein</fullName>
    </submittedName>
</protein>
<dbReference type="InterPro" id="IPR006158">
    <property type="entry name" value="Cobalamin-bd"/>
</dbReference>
<proteinExistence type="predicted"/>
<dbReference type="SUPFAM" id="SSF52242">
    <property type="entry name" value="Cobalamin (vitamin B12)-binding domain"/>
    <property type="match status" value="1"/>
</dbReference>
<dbReference type="AlphaFoldDB" id="A0A1G9LM85"/>
<feature type="domain" description="B12-binding" evidence="2">
    <location>
        <begin position="11"/>
        <end position="148"/>
    </location>
</feature>
<dbReference type="RefSeq" id="WP_139176994.1">
    <property type="nucleotide sequence ID" value="NZ_FNHE01000001.1"/>
</dbReference>
<gene>
    <name evidence="3" type="ORF">SAMN05660642_00490</name>
</gene>
<dbReference type="InterPro" id="IPR036724">
    <property type="entry name" value="Cobalamin-bd_sf"/>
</dbReference>
<keyword evidence="4" id="KW-1185">Reference proteome</keyword>
<evidence type="ECO:0000313" key="3">
    <source>
        <dbReference type="EMBL" id="SDL63072.1"/>
    </source>
</evidence>
<sequence length="208" mass="21337">MTAPEPAGEQRIRVVVATWGDEDADRVIMSVARGLRDAGMEVVHAGRLLPEALAETVVQEDADAVGLPVLPGDAPVLLARLVALLADRGVDDVAVFACGPDADLPGRTRLFPPGSPPTGIADWLRRQVGGEPGAPAPAPRGRARGHPRGEQGSRRDGGGPAHGRGSAPSGDSGGRRRVMPPTLPAPVHGPRPAGDTVPVRGSLRVPGP</sequence>
<dbReference type="PROSITE" id="PS51332">
    <property type="entry name" value="B12_BINDING"/>
    <property type="match status" value="1"/>
</dbReference>
<dbReference type="Gene3D" id="3.40.50.280">
    <property type="entry name" value="Cobalamin-binding domain"/>
    <property type="match status" value="1"/>
</dbReference>
<feature type="compositionally biased region" description="Basic and acidic residues" evidence="1">
    <location>
        <begin position="147"/>
        <end position="157"/>
    </location>
</feature>
<dbReference type="EMBL" id="FNHE01000001">
    <property type="protein sequence ID" value="SDL63072.1"/>
    <property type="molecule type" value="Genomic_DNA"/>
</dbReference>
<feature type="region of interest" description="Disordered" evidence="1">
    <location>
        <begin position="127"/>
        <end position="208"/>
    </location>
</feature>
<reference evidence="4" key="1">
    <citation type="submission" date="2016-10" db="EMBL/GenBank/DDBJ databases">
        <authorList>
            <person name="Varghese N."/>
            <person name="Submissions S."/>
        </authorList>
    </citation>
    <scope>NUCLEOTIDE SEQUENCE [LARGE SCALE GENOMIC DNA]</scope>
    <source>
        <strain evidence="4">DSM 45419</strain>
    </source>
</reference>
<dbReference type="Proteomes" id="UP000198680">
    <property type="component" value="Unassembled WGS sequence"/>
</dbReference>
<evidence type="ECO:0000259" key="2">
    <source>
        <dbReference type="PROSITE" id="PS51332"/>
    </source>
</evidence>